<name>X0Z671_9ZZZZ</name>
<dbReference type="AlphaFoldDB" id="X0Z671"/>
<organism evidence="2">
    <name type="scientific">marine sediment metagenome</name>
    <dbReference type="NCBI Taxonomy" id="412755"/>
    <lineage>
        <taxon>unclassified sequences</taxon>
        <taxon>metagenomes</taxon>
        <taxon>ecological metagenomes</taxon>
    </lineage>
</organism>
<sequence length="80" mass="9049">MSDKTRVHILARELNVPSKAIVEKCRAEGIDAVKNHMSALGPGLEATIREWFSEGRHDTVVETSQRIDLTKVQIKPKRKK</sequence>
<proteinExistence type="predicted"/>
<comment type="caution">
    <text evidence="2">The sequence shown here is derived from an EMBL/GenBank/DDBJ whole genome shotgun (WGS) entry which is preliminary data.</text>
</comment>
<dbReference type="InterPro" id="IPR006847">
    <property type="entry name" value="IF2_N"/>
</dbReference>
<dbReference type="Gene3D" id="1.10.10.2480">
    <property type="match status" value="1"/>
</dbReference>
<reference evidence="2" key="1">
    <citation type="journal article" date="2014" name="Front. Microbiol.">
        <title>High frequency of phylogenetically diverse reductive dehalogenase-homologous genes in deep subseafloor sedimentary metagenomes.</title>
        <authorList>
            <person name="Kawai M."/>
            <person name="Futagami T."/>
            <person name="Toyoda A."/>
            <person name="Takaki Y."/>
            <person name="Nishi S."/>
            <person name="Hori S."/>
            <person name="Arai W."/>
            <person name="Tsubouchi T."/>
            <person name="Morono Y."/>
            <person name="Uchiyama I."/>
            <person name="Ito T."/>
            <person name="Fujiyama A."/>
            <person name="Inagaki F."/>
            <person name="Takami H."/>
        </authorList>
    </citation>
    <scope>NUCLEOTIDE SEQUENCE</scope>
    <source>
        <strain evidence="2">Expedition CK06-06</strain>
    </source>
</reference>
<feature type="non-terminal residue" evidence="2">
    <location>
        <position position="80"/>
    </location>
</feature>
<feature type="domain" description="Translation initiation factor IF-2 N-terminal" evidence="1">
    <location>
        <begin position="3"/>
        <end position="40"/>
    </location>
</feature>
<evidence type="ECO:0000259" key="1">
    <source>
        <dbReference type="Pfam" id="PF04760"/>
    </source>
</evidence>
<accession>X0Z671</accession>
<evidence type="ECO:0000313" key="2">
    <source>
        <dbReference type="EMBL" id="GAG44041.1"/>
    </source>
</evidence>
<protein>
    <recommendedName>
        <fullName evidence="1">Translation initiation factor IF-2 N-terminal domain-containing protein</fullName>
    </recommendedName>
</protein>
<gene>
    <name evidence="2" type="ORF">S01H1_81635</name>
</gene>
<dbReference type="Pfam" id="PF04760">
    <property type="entry name" value="IF2_N"/>
    <property type="match status" value="1"/>
</dbReference>
<dbReference type="EMBL" id="BARS01055263">
    <property type="protein sequence ID" value="GAG44041.1"/>
    <property type="molecule type" value="Genomic_DNA"/>
</dbReference>